<accession>A0A1F6PAU2</accession>
<gene>
    <name evidence="1" type="ORF">A2563_01575</name>
</gene>
<reference evidence="1 2" key="1">
    <citation type="journal article" date="2016" name="Nat. Commun.">
        <title>Thousands of microbial genomes shed light on interconnected biogeochemical processes in an aquifer system.</title>
        <authorList>
            <person name="Anantharaman K."/>
            <person name="Brown C.T."/>
            <person name="Hug L.A."/>
            <person name="Sharon I."/>
            <person name="Castelle C.J."/>
            <person name="Probst A.J."/>
            <person name="Thomas B.C."/>
            <person name="Singh A."/>
            <person name="Wilkins M.J."/>
            <person name="Karaoz U."/>
            <person name="Brodie E.L."/>
            <person name="Williams K.H."/>
            <person name="Hubbard S.S."/>
            <person name="Banfield J.F."/>
        </authorList>
    </citation>
    <scope>NUCLEOTIDE SEQUENCE [LARGE SCALE GENOMIC DNA]</scope>
</reference>
<evidence type="ECO:0000313" key="1">
    <source>
        <dbReference type="EMBL" id="OGH93276.1"/>
    </source>
</evidence>
<evidence type="ECO:0000313" key="2">
    <source>
        <dbReference type="Proteomes" id="UP000176634"/>
    </source>
</evidence>
<proteinExistence type="predicted"/>
<dbReference type="Proteomes" id="UP000176634">
    <property type="component" value="Unassembled WGS sequence"/>
</dbReference>
<dbReference type="EMBL" id="MFRA01000001">
    <property type="protein sequence ID" value="OGH93276.1"/>
    <property type="molecule type" value="Genomic_DNA"/>
</dbReference>
<organism evidence="1 2">
    <name type="scientific">Candidatus Magasanikbacteria bacterium RIFOXYD1_FULL_40_23</name>
    <dbReference type="NCBI Taxonomy" id="1798705"/>
    <lineage>
        <taxon>Bacteria</taxon>
        <taxon>Candidatus Magasanikiibacteriota</taxon>
    </lineage>
</organism>
<sequence>MNERVFVKPIGHTGQFILATGELCQDGSLRELPGGFQSPSFRSHNEACMVLFGTMDLRVLALRIQQKNLPLLDRLSILQALMVLRRSVLEELLPQATPVASQIMIAQRMGTCSPDEADQALATLGF</sequence>
<comment type="caution">
    <text evidence="1">The sequence shown here is derived from an EMBL/GenBank/DDBJ whole genome shotgun (WGS) entry which is preliminary data.</text>
</comment>
<dbReference type="AlphaFoldDB" id="A0A1F6PAU2"/>
<name>A0A1F6PAU2_9BACT</name>
<protein>
    <submittedName>
        <fullName evidence="1">Uncharacterized protein</fullName>
    </submittedName>
</protein>